<dbReference type="Pfam" id="PF11748">
    <property type="entry name" value="DUF3306"/>
    <property type="match status" value="1"/>
</dbReference>
<evidence type="ECO:0000256" key="1">
    <source>
        <dbReference type="SAM" id="MobiDB-lite"/>
    </source>
</evidence>
<evidence type="ECO:0000313" key="3">
    <source>
        <dbReference type="Proteomes" id="UP000594015"/>
    </source>
</evidence>
<proteinExistence type="predicted"/>
<sequence length="205" mass="22166">MSEDKFLARWSRRKQEAKANARQPDPAMPDDMQSAPPPAVKNDEAEFDLSSLPSIDAITSVTDIRQFLRTGIPQELTRAALRRAWSADPAIRDFIGLAENAWDFNDPTAMPGFGPLDCSEAELAAFVDRIFGGLSKAAETLPETPVEVTDSSPELQQVERSSVEIVAEQARPSPVPAASQLTVAESTGGEQPSSPRRTHGGALPR</sequence>
<accession>A0AAE7NRL3</accession>
<dbReference type="KEGG" id="barh:WN72_19430"/>
<gene>
    <name evidence="2" type="ORF">WN72_19430</name>
</gene>
<evidence type="ECO:0000313" key="2">
    <source>
        <dbReference type="EMBL" id="QOZ68235.1"/>
    </source>
</evidence>
<protein>
    <submittedName>
        <fullName evidence="2">DUF3306 domain-containing protein</fullName>
    </submittedName>
</protein>
<feature type="region of interest" description="Disordered" evidence="1">
    <location>
        <begin position="1"/>
        <end position="45"/>
    </location>
</feature>
<dbReference type="Proteomes" id="UP000594015">
    <property type="component" value="Chromosome"/>
</dbReference>
<feature type="compositionally biased region" description="Basic and acidic residues" evidence="1">
    <location>
        <begin position="1"/>
        <end position="19"/>
    </location>
</feature>
<reference evidence="2 3" key="1">
    <citation type="submission" date="2018-06" db="EMBL/GenBank/DDBJ databases">
        <title>Comparative genomics of Bradyrhizobium nodulating Arachidis hypogaea.</title>
        <authorList>
            <person name="Li Y."/>
        </authorList>
    </citation>
    <scope>NUCLEOTIDE SEQUENCE [LARGE SCALE GENOMIC DNA]</scope>
    <source>
        <strain evidence="2 3">CCBAU 051107</strain>
    </source>
</reference>
<feature type="region of interest" description="Disordered" evidence="1">
    <location>
        <begin position="167"/>
        <end position="205"/>
    </location>
</feature>
<feature type="compositionally biased region" description="Polar residues" evidence="1">
    <location>
        <begin position="179"/>
        <end position="195"/>
    </location>
</feature>
<name>A0AAE7NRL3_9BRAD</name>
<dbReference type="InterPro" id="IPR021735">
    <property type="entry name" value="DUF3306"/>
</dbReference>
<dbReference type="RefSeq" id="WP_092218634.1">
    <property type="nucleotide sequence ID" value="NZ_CP030050.1"/>
</dbReference>
<dbReference type="AlphaFoldDB" id="A0AAE7NRL3"/>
<organism evidence="2 3">
    <name type="scientific">Bradyrhizobium arachidis</name>
    <dbReference type="NCBI Taxonomy" id="858423"/>
    <lineage>
        <taxon>Bacteria</taxon>
        <taxon>Pseudomonadati</taxon>
        <taxon>Pseudomonadota</taxon>
        <taxon>Alphaproteobacteria</taxon>
        <taxon>Hyphomicrobiales</taxon>
        <taxon>Nitrobacteraceae</taxon>
        <taxon>Bradyrhizobium</taxon>
    </lineage>
</organism>
<dbReference type="EMBL" id="CP030050">
    <property type="protein sequence ID" value="QOZ68235.1"/>
    <property type="molecule type" value="Genomic_DNA"/>
</dbReference>